<evidence type="ECO:0000313" key="3">
    <source>
        <dbReference type="EMBL" id="EAX88922.1"/>
    </source>
</evidence>
<dbReference type="GO" id="GO:0005525">
    <property type="term" value="F:GTP binding"/>
    <property type="evidence" value="ECO:0007669"/>
    <property type="project" value="UniProtKB-KW"/>
</dbReference>
<dbReference type="Pfam" id="PF00071">
    <property type="entry name" value="Ras"/>
    <property type="match status" value="1"/>
</dbReference>
<reference evidence="3" key="1">
    <citation type="submission" date="2006-10" db="EMBL/GenBank/DDBJ databases">
        <authorList>
            <person name="Amadeo P."/>
            <person name="Zhao Q."/>
            <person name="Wortman J."/>
            <person name="Fraser-Liggett C."/>
            <person name="Carlton J."/>
        </authorList>
    </citation>
    <scope>NUCLEOTIDE SEQUENCE</scope>
    <source>
        <strain evidence="3">G3</strain>
    </source>
</reference>
<evidence type="ECO:0000256" key="1">
    <source>
        <dbReference type="ARBA" id="ARBA00022741"/>
    </source>
</evidence>
<organism evidence="3 4">
    <name type="scientific">Trichomonas vaginalis (strain ATCC PRA-98 / G3)</name>
    <dbReference type="NCBI Taxonomy" id="412133"/>
    <lineage>
        <taxon>Eukaryota</taxon>
        <taxon>Metamonada</taxon>
        <taxon>Parabasalia</taxon>
        <taxon>Trichomonadida</taxon>
        <taxon>Trichomonadidae</taxon>
        <taxon>Trichomonas</taxon>
    </lineage>
</organism>
<evidence type="ECO:0000256" key="2">
    <source>
        <dbReference type="ARBA" id="ARBA00023134"/>
    </source>
</evidence>
<dbReference type="CDD" id="cd00154">
    <property type="entry name" value="Rab"/>
    <property type="match status" value="1"/>
</dbReference>
<gene>
    <name evidence="3" type="ORF">TVAG_533890</name>
</gene>
<dbReference type="EMBL" id="DS114252">
    <property type="protein sequence ID" value="EAX88922.1"/>
    <property type="molecule type" value="Genomic_DNA"/>
</dbReference>
<name>A0A8U0WPA1_TRIV3</name>
<dbReference type="FunFam" id="3.40.50.300:FF:004309">
    <property type="entry name" value="Small GTP-binding protein, putative"/>
    <property type="match status" value="1"/>
</dbReference>
<evidence type="ECO:0000313" key="4">
    <source>
        <dbReference type="Proteomes" id="UP000001542"/>
    </source>
</evidence>
<accession>A0A8U0WPA1</accession>
<dbReference type="InterPro" id="IPR050227">
    <property type="entry name" value="Rab"/>
</dbReference>
<dbReference type="GO" id="GO:0016020">
    <property type="term" value="C:membrane"/>
    <property type="evidence" value="ECO:0000318"/>
    <property type="project" value="GO_Central"/>
</dbReference>
<dbReference type="PRINTS" id="PR00449">
    <property type="entry name" value="RASTRNSFRMNG"/>
</dbReference>
<dbReference type="InterPro" id="IPR001806">
    <property type="entry name" value="Small_GTPase"/>
</dbReference>
<dbReference type="VEuPathDB" id="TrichDB:TVAGG3_0750250"/>
<keyword evidence="1" id="KW-0547">Nucleotide-binding</keyword>
<dbReference type="InterPro" id="IPR005225">
    <property type="entry name" value="Small_GTP-bd"/>
</dbReference>
<dbReference type="Proteomes" id="UP000001542">
    <property type="component" value="Unassembled WGS sequence"/>
</dbReference>
<keyword evidence="2" id="KW-0342">GTP-binding</keyword>
<dbReference type="RefSeq" id="XP_001301852.1">
    <property type="nucleotide sequence ID" value="XM_001301851.1"/>
</dbReference>
<keyword evidence="4" id="KW-1185">Reference proteome</keyword>
<dbReference type="SMR" id="A0A8U0WPA1"/>
<dbReference type="SUPFAM" id="SSF52540">
    <property type="entry name" value="P-loop containing nucleoside triphosphate hydrolases"/>
    <property type="match status" value="1"/>
</dbReference>
<dbReference type="PANTHER" id="PTHR47977">
    <property type="entry name" value="RAS-RELATED PROTEIN RAB"/>
    <property type="match status" value="1"/>
</dbReference>
<dbReference type="GO" id="GO:0006887">
    <property type="term" value="P:exocytosis"/>
    <property type="evidence" value="ECO:0000318"/>
    <property type="project" value="GO_Central"/>
</dbReference>
<dbReference type="InterPro" id="IPR027417">
    <property type="entry name" value="P-loop_NTPase"/>
</dbReference>
<dbReference type="GO" id="GO:0003924">
    <property type="term" value="F:GTPase activity"/>
    <property type="evidence" value="ECO:0000318"/>
    <property type="project" value="GO_Central"/>
</dbReference>
<proteinExistence type="predicted"/>
<dbReference type="SMART" id="SM00175">
    <property type="entry name" value="RAB"/>
    <property type="match status" value="1"/>
</dbReference>
<dbReference type="PROSITE" id="PS51419">
    <property type="entry name" value="RAB"/>
    <property type="match status" value="1"/>
</dbReference>
<dbReference type="Gene3D" id="3.40.50.300">
    <property type="entry name" value="P-loop containing nucleotide triphosphate hydrolases"/>
    <property type="match status" value="1"/>
</dbReference>
<dbReference type="AlphaFoldDB" id="A0A8U0WPA1"/>
<dbReference type="KEGG" id="tva:4746587"/>
<dbReference type="NCBIfam" id="TIGR00231">
    <property type="entry name" value="small_GTP"/>
    <property type="match status" value="1"/>
</dbReference>
<dbReference type="SMART" id="SM00173">
    <property type="entry name" value="RAS"/>
    <property type="match status" value="1"/>
</dbReference>
<dbReference type="OrthoDB" id="10020193at2759"/>
<reference evidence="3" key="2">
    <citation type="journal article" date="2007" name="Science">
        <title>Draft genome sequence of the sexually transmitted pathogen Trichomonas vaginalis.</title>
        <authorList>
            <person name="Carlton J.M."/>
            <person name="Hirt R.P."/>
            <person name="Silva J.C."/>
            <person name="Delcher A.L."/>
            <person name="Schatz M."/>
            <person name="Zhao Q."/>
            <person name="Wortman J.R."/>
            <person name="Bidwell S.L."/>
            <person name="Alsmark U.C.M."/>
            <person name="Besteiro S."/>
            <person name="Sicheritz-Ponten T."/>
            <person name="Noel C.J."/>
            <person name="Dacks J.B."/>
            <person name="Foster P.G."/>
            <person name="Simillion C."/>
            <person name="Van de Peer Y."/>
            <person name="Miranda-Saavedra D."/>
            <person name="Barton G.J."/>
            <person name="Westrop G.D."/>
            <person name="Mueller S."/>
            <person name="Dessi D."/>
            <person name="Fiori P.L."/>
            <person name="Ren Q."/>
            <person name="Paulsen I."/>
            <person name="Zhang H."/>
            <person name="Bastida-Corcuera F.D."/>
            <person name="Simoes-Barbosa A."/>
            <person name="Brown M.T."/>
            <person name="Hayes R.D."/>
            <person name="Mukherjee M."/>
            <person name="Okumura C.Y."/>
            <person name="Schneider R."/>
            <person name="Smith A.J."/>
            <person name="Vanacova S."/>
            <person name="Villalvazo M."/>
            <person name="Haas B.J."/>
            <person name="Pertea M."/>
            <person name="Feldblyum T.V."/>
            <person name="Utterback T.R."/>
            <person name="Shu C.L."/>
            <person name="Osoegawa K."/>
            <person name="de Jong P.J."/>
            <person name="Hrdy I."/>
            <person name="Horvathova L."/>
            <person name="Zubacova Z."/>
            <person name="Dolezal P."/>
            <person name="Malik S.B."/>
            <person name="Logsdon J.M. Jr."/>
            <person name="Henze K."/>
            <person name="Gupta A."/>
            <person name="Wang C.C."/>
            <person name="Dunne R.L."/>
            <person name="Upcroft J.A."/>
            <person name="Upcroft P."/>
            <person name="White O."/>
            <person name="Salzberg S.L."/>
            <person name="Tang P."/>
            <person name="Chiu C.-H."/>
            <person name="Lee Y.-S."/>
            <person name="Embley T.M."/>
            <person name="Coombs G.H."/>
            <person name="Mottram J.C."/>
            <person name="Tachezy J."/>
            <person name="Fraser-Liggett C.M."/>
            <person name="Johnson P.J."/>
        </authorList>
    </citation>
    <scope>NUCLEOTIDE SEQUENCE [LARGE SCALE GENOMIC DNA]</scope>
    <source>
        <strain evidence="3">G3</strain>
    </source>
</reference>
<protein>
    <submittedName>
        <fullName evidence="3">Small GTP-binding protein, putative</fullName>
    </submittedName>
</protein>
<sequence>MGKQKIVTVGPASIGKTSLINALCDREFNEDQMPTIAQEFISQEVMFEGHTFTNEYWDTAGQERFSHLNGYYIHGANIVLALCYANDLSSLESSLSVVNNTIGSNEYELIIVFSKWDIESVDDVTLRKAINDVKIYNPRDVIPTSSKIHYNIEELKTIISSCYHESTVSEHPVLKTQSSCC</sequence>